<evidence type="ECO:0000313" key="3">
    <source>
        <dbReference type="Proteomes" id="UP000759537"/>
    </source>
</evidence>
<protein>
    <submittedName>
        <fullName evidence="2">Acyl-CoA N-acyltransferase</fullName>
    </submittedName>
</protein>
<dbReference type="InterPro" id="IPR016181">
    <property type="entry name" value="Acyl_CoA_acyltransferase"/>
</dbReference>
<evidence type="ECO:0000259" key="1">
    <source>
        <dbReference type="PROSITE" id="PS51186"/>
    </source>
</evidence>
<dbReference type="PROSITE" id="PS51186">
    <property type="entry name" value="GNAT"/>
    <property type="match status" value="1"/>
</dbReference>
<evidence type="ECO:0000313" key="2">
    <source>
        <dbReference type="EMBL" id="KAF8482449.1"/>
    </source>
</evidence>
<dbReference type="Proteomes" id="UP000759537">
    <property type="component" value="Unassembled WGS sequence"/>
</dbReference>
<dbReference type="SUPFAM" id="SSF55729">
    <property type="entry name" value="Acyl-CoA N-acyltransferases (Nat)"/>
    <property type="match status" value="1"/>
</dbReference>
<organism evidence="2 3">
    <name type="scientific">Russula ochroleuca</name>
    <dbReference type="NCBI Taxonomy" id="152965"/>
    <lineage>
        <taxon>Eukaryota</taxon>
        <taxon>Fungi</taxon>
        <taxon>Dikarya</taxon>
        <taxon>Basidiomycota</taxon>
        <taxon>Agaricomycotina</taxon>
        <taxon>Agaricomycetes</taxon>
        <taxon>Russulales</taxon>
        <taxon>Russulaceae</taxon>
        <taxon>Russula</taxon>
    </lineage>
</organism>
<dbReference type="CDD" id="cd04301">
    <property type="entry name" value="NAT_SF"/>
    <property type="match status" value="1"/>
</dbReference>
<accession>A0A9P5MZF1</accession>
<dbReference type="InterPro" id="IPR000182">
    <property type="entry name" value="GNAT_dom"/>
</dbReference>
<feature type="domain" description="N-acetyltransferase" evidence="1">
    <location>
        <begin position="20"/>
        <end position="195"/>
    </location>
</feature>
<keyword evidence="3" id="KW-1185">Reference proteome</keyword>
<dbReference type="Gene3D" id="3.40.630.30">
    <property type="match status" value="1"/>
</dbReference>
<comment type="caution">
    <text evidence="2">The sequence shown here is derived from an EMBL/GenBank/DDBJ whole genome shotgun (WGS) entry which is preliminary data.</text>
</comment>
<dbReference type="GO" id="GO:0016747">
    <property type="term" value="F:acyltransferase activity, transferring groups other than amino-acyl groups"/>
    <property type="evidence" value="ECO:0007669"/>
    <property type="project" value="InterPro"/>
</dbReference>
<dbReference type="Pfam" id="PF00583">
    <property type="entry name" value="Acetyltransf_1"/>
    <property type="match status" value="1"/>
</dbReference>
<dbReference type="AlphaFoldDB" id="A0A9P5MZF1"/>
<dbReference type="OrthoDB" id="47374at2759"/>
<reference evidence="2" key="1">
    <citation type="submission" date="2019-10" db="EMBL/GenBank/DDBJ databases">
        <authorList>
            <consortium name="DOE Joint Genome Institute"/>
            <person name="Kuo A."/>
            <person name="Miyauchi S."/>
            <person name="Kiss E."/>
            <person name="Drula E."/>
            <person name="Kohler A."/>
            <person name="Sanchez-Garcia M."/>
            <person name="Andreopoulos B."/>
            <person name="Barry K.W."/>
            <person name="Bonito G."/>
            <person name="Buee M."/>
            <person name="Carver A."/>
            <person name="Chen C."/>
            <person name="Cichocki N."/>
            <person name="Clum A."/>
            <person name="Culley D."/>
            <person name="Crous P.W."/>
            <person name="Fauchery L."/>
            <person name="Girlanda M."/>
            <person name="Hayes R."/>
            <person name="Keri Z."/>
            <person name="LaButti K."/>
            <person name="Lipzen A."/>
            <person name="Lombard V."/>
            <person name="Magnuson J."/>
            <person name="Maillard F."/>
            <person name="Morin E."/>
            <person name="Murat C."/>
            <person name="Nolan M."/>
            <person name="Ohm R."/>
            <person name="Pangilinan J."/>
            <person name="Pereira M."/>
            <person name="Perotto S."/>
            <person name="Peter M."/>
            <person name="Riley R."/>
            <person name="Sitrit Y."/>
            <person name="Stielow B."/>
            <person name="Szollosi G."/>
            <person name="Zifcakova L."/>
            <person name="Stursova M."/>
            <person name="Spatafora J.W."/>
            <person name="Tedersoo L."/>
            <person name="Vaario L.-M."/>
            <person name="Yamada A."/>
            <person name="Yan M."/>
            <person name="Wang P."/>
            <person name="Xu J."/>
            <person name="Bruns T."/>
            <person name="Baldrian P."/>
            <person name="Vilgalys R."/>
            <person name="Henrissat B."/>
            <person name="Grigoriev I.V."/>
            <person name="Hibbett D."/>
            <person name="Nagy L.G."/>
            <person name="Martin F.M."/>
        </authorList>
    </citation>
    <scope>NUCLEOTIDE SEQUENCE</scope>
    <source>
        <strain evidence="2">Prilba</strain>
    </source>
</reference>
<dbReference type="EMBL" id="WHVB01000005">
    <property type="protein sequence ID" value="KAF8482449.1"/>
    <property type="molecule type" value="Genomic_DNA"/>
</dbReference>
<reference evidence="2" key="2">
    <citation type="journal article" date="2020" name="Nat. Commun.">
        <title>Large-scale genome sequencing of mycorrhizal fungi provides insights into the early evolution of symbiotic traits.</title>
        <authorList>
            <person name="Miyauchi S."/>
            <person name="Kiss E."/>
            <person name="Kuo A."/>
            <person name="Drula E."/>
            <person name="Kohler A."/>
            <person name="Sanchez-Garcia M."/>
            <person name="Morin E."/>
            <person name="Andreopoulos B."/>
            <person name="Barry K.W."/>
            <person name="Bonito G."/>
            <person name="Buee M."/>
            <person name="Carver A."/>
            <person name="Chen C."/>
            <person name="Cichocki N."/>
            <person name="Clum A."/>
            <person name="Culley D."/>
            <person name="Crous P.W."/>
            <person name="Fauchery L."/>
            <person name="Girlanda M."/>
            <person name="Hayes R.D."/>
            <person name="Keri Z."/>
            <person name="LaButti K."/>
            <person name="Lipzen A."/>
            <person name="Lombard V."/>
            <person name="Magnuson J."/>
            <person name="Maillard F."/>
            <person name="Murat C."/>
            <person name="Nolan M."/>
            <person name="Ohm R.A."/>
            <person name="Pangilinan J."/>
            <person name="Pereira M.F."/>
            <person name="Perotto S."/>
            <person name="Peter M."/>
            <person name="Pfister S."/>
            <person name="Riley R."/>
            <person name="Sitrit Y."/>
            <person name="Stielow J.B."/>
            <person name="Szollosi G."/>
            <person name="Zifcakova L."/>
            <person name="Stursova M."/>
            <person name="Spatafora J.W."/>
            <person name="Tedersoo L."/>
            <person name="Vaario L.M."/>
            <person name="Yamada A."/>
            <person name="Yan M."/>
            <person name="Wang P."/>
            <person name="Xu J."/>
            <person name="Bruns T."/>
            <person name="Baldrian P."/>
            <person name="Vilgalys R."/>
            <person name="Dunand C."/>
            <person name="Henrissat B."/>
            <person name="Grigoriev I.V."/>
            <person name="Hibbett D."/>
            <person name="Nagy L.G."/>
            <person name="Martin F.M."/>
        </authorList>
    </citation>
    <scope>NUCLEOTIDE SEQUENCE</scope>
    <source>
        <strain evidence="2">Prilba</strain>
    </source>
</reference>
<sequence>MENASVSIPAPSKPWSTDEFIVRPLTSADIQNVRALYAELAPSFPALRPTFFHQLLTHQTHLCLIATLPSSDKPVACIAAALHVLTSDLTSRKTPPPPVEVHVLALGVLPAYRRRGLATHLLRTAAASLRVLTANAPQVPTSLIYKQSPTRVCVDVARTDGSARAFWDHVGMREQETASRREAWSVGWRDVISVAGPVMTAA</sequence>
<gene>
    <name evidence="2" type="ORF">DFH94DRAFT_851948</name>
</gene>
<proteinExistence type="predicted"/>
<name>A0A9P5MZF1_9AGAM</name>